<feature type="region of interest" description="Disordered" evidence="9">
    <location>
        <begin position="894"/>
        <end position="959"/>
    </location>
</feature>
<dbReference type="GO" id="GO:0006896">
    <property type="term" value="P:Golgi to vacuole transport"/>
    <property type="evidence" value="ECO:0007669"/>
    <property type="project" value="EnsemblFungi"/>
</dbReference>
<keyword evidence="3 7" id="KW-0813">Transport</keyword>
<dbReference type="InterPro" id="IPR016024">
    <property type="entry name" value="ARM-type_fold"/>
</dbReference>
<protein>
    <recommendedName>
        <fullName evidence="7">AP-3 complex subunit delta</fullName>
    </recommendedName>
</protein>
<dbReference type="OMA" id="SGNNWMA"/>
<evidence type="ECO:0000256" key="2">
    <source>
        <dbReference type="ARBA" id="ARBA00006613"/>
    </source>
</evidence>
<dbReference type="PIRSF" id="PIRSF037092">
    <property type="entry name" value="AP3_complex_delta"/>
    <property type="match status" value="1"/>
</dbReference>
<dbReference type="AlphaFoldDB" id="I2GYY9"/>
<keyword evidence="5 7" id="KW-0653">Protein transport</keyword>
<evidence type="ECO:0000256" key="1">
    <source>
        <dbReference type="ARBA" id="ARBA00004308"/>
    </source>
</evidence>
<dbReference type="eggNOG" id="KOG1059">
    <property type="taxonomic scope" value="Eukaryota"/>
</dbReference>
<dbReference type="KEGG" id="tbl:TBLA_0B05070"/>
<dbReference type="FunCoup" id="I2GYY9">
    <property type="interactions" value="672"/>
</dbReference>
<reference evidence="11 12" key="1">
    <citation type="journal article" date="2011" name="Proc. Natl. Acad. Sci. U.S.A.">
        <title>Evolutionary erosion of yeast sex chromosomes by mating-type switching accidents.</title>
        <authorList>
            <person name="Gordon J.L."/>
            <person name="Armisen D."/>
            <person name="Proux-Wera E."/>
            <person name="Oheigeartaigh S.S."/>
            <person name="Byrne K.P."/>
            <person name="Wolfe K.H."/>
        </authorList>
    </citation>
    <scope>NUCLEOTIDE SEQUENCE [LARGE SCALE GENOMIC DNA]</scope>
    <source>
        <strain evidence="12">ATCC 34711 / CBS 6284 / DSM 70876 / NBRC 10599 / NRRL Y-10934 / UCD 77-7</strain>
    </source>
</reference>
<dbReference type="InterPro" id="IPR011989">
    <property type="entry name" value="ARM-like"/>
</dbReference>
<evidence type="ECO:0000313" key="11">
    <source>
        <dbReference type="EMBL" id="CCH59341.1"/>
    </source>
</evidence>
<evidence type="ECO:0000256" key="5">
    <source>
        <dbReference type="ARBA" id="ARBA00022927"/>
    </source>
</evidence>
<comment type="function">
    <text evidence="7">Part of the AP-3 complex, an adaptor-related complex which is not clathrin-associated. The complex is associated with the Golgi region as well as more peripheral structures. It facilitates the budding of vesicles from the Golgi membrane.</text>
</comment>
<comment type="subcellular location">
    <subcellularLocation>
        <location evidence="1">Endomembrane system</location>
    </subcellularLocation>
    <subcellularLocation>
        <location evidence="7">Golgi apparatus</location>
    </subcellularLocation>
</comment>
<feature type="compositionally biased region" description="Basic residues" evidence="9">
    <location>
        <begin position="916"/>
        <end position="925"/>
    </location>
</feature>
<feature type="compositionally biased region" description="Polar residues" evidence="9">
    <location>
        <begin position="894"/>
        <end position="908"/>
    </location>
</feature>
<keyword evidence="12" id="KW-1185">Reference proteome</keyword>
<dbReference type="GO" id="GO:0006623">
    <property type="term" value="P:protein targeting to vacuole"/>
    <property type="evidence" value="ECO:0007669"/>
    <property type="project" value="EnsemblFungi"/>
</dbReference>
<dbReference type="GO" id="GO:0010008">
    <property type="term" value="C:endosome membrane"/>
    <property type="evidence" value="ECO:0007669"/>
    <property type="project" value="TreeGrafter"/>
</dbReference>
<proteinExistence type="inferred from homology"/>
<evidence type="ECO:0000259" key="10">
    <source>
        <dbReference type="Pfam" id="PF01602"/>
    </source>
</evidence>
<dbReference type="GeneID" id="14494666"/>
<dbReference type="OrthoDB" id="10264595at2759"/>
<dbReference type="InterPro" id="IPR002553">
    <property type="entry name" value="Clathrin/coatomer_adapt-like_N"/>
</dbReference>
<dbReference type="Gene3D" id="1.25.10.10">
    <property type="entry name" value="Leucine-rich Repeat Variant"/>
    <property type="match status" value="1"/>
</dbReference>
<dbReference type="Pfam" id="PF01602">
    <property type="entry name" value="Adaptin_N"/>
    <property type="match status" value="1"/>
</dbReference>
<keyword evidence="8" id="KW-0175">Coiled coil</keyword>
<dbReference type="RefSeq" id="XP_004178860.1">
    <property type="nucleotide sequence ID" value="XM_004178812.1"/>
</dbReference>
<comment type="similarity">
    <text evidence="2 7">Belongs to the adaptor complexes large subunit family.</text>
</comment>
<dbReference type="InParanoid" id="I2GYY9"/>
<sequence length="959" mass="109349">MSSIIETRLSPFGLYFEKSLKGLIKEIRNNNNSREQLMEFLNNELITYQKEINNITSTNTINNLIVKSNIILKLTYLEMYGFDMSWANFYILEIMSSKNFQQKRIGYLAASQTFYKDDDISILATNLIKNDLKYTFSNNINNTNNTNSVSTYKIGIALNGISNICTSSLARDISDDLVLMLKNKNPYIRKKTIIALFKVFLNYPESLRDNFDAFIDCLNDSDLSVISTTISVIVELSKKIPNFFIKISPILYDLLINIDNNWIIIRLLKLFTNLTNFEPKLKFKLLPKVLNLLNNSNATSIIYESINCILNTSMLDANDFSTAQICLNKLLEFLNSKDPNLRFISCSLFIKIGKININFILNYSNEVLNFLNDIDISIRLKSLNLLVGITNDDNLIDTVNILKNQLIVNEEKIVVNSNKEIKILIPMDYKIKIIKTIINLVSINNYSNVPDFNWLIDLLYDLVFITKDSLTTDQKELGILLGHQFKTLMIKVPDIRTDILVNLIKLINFKDIEKIPISSILPDIIWSIGEFSTLIDNCNDLITDLLNLNLKDTKPINYMIITLLKLFNNYCNPTSDSSIPTTENILIYLNSILEYLSPLSYSKNFEIQERTNETMEFLKISKEAIEATNEIPILISEVLPGFFNSYDLVPVSLDIQRNIFNNELNIDLDTPFLSSEEMGAIINESLLNTDTSDNQVSLLKSLDYDWDSDADSHSDFEIQSNKSLNAEDHVTENLLDVKDSNNHAEKVVKQKSDNPFILDSKLQTRSVQSTNSLFSSDNKPQSNNHQIKINNSLNSVVDENPSEPKLHKKITVLTEATLPNFSSSTGILTTEISSLSLNPASTKDLTKKKKKKNQINLNLPNKLESFDFKNNQITNAIQDADLMELEELRQKFKSQANAERNAQENINSDNDEVIIIKKKKKKTKKKDTDGKEKKKKKKKAKPAVDTGPKLLTQNPPNII</sequence>
<dbReference type="EMBL" id="HE806317">
    <property type="protein sequence ID" value="CCH59341.1"/>
    <property type="molecule type" value="Genomic_DNA"/>
</dbReference>
<organism evidence="11 12">
    <name type="scientific">Henningerozyma blattae (strain ATCC 34711 / CBS 6284 / DSM 70876 / NBRC 10599 / NRRL Y-10934 / UCD 77-7)</name>
    <name type="common">Yeast</name>
    <name type="synonym">Tetrapisispora blattae</name>
    <dbReference type="NCBI Taxonomy" id="1071380"/>
    <lineage>
        <taxon>Eukaryota</taxon>
        <taxon>Fungi</taxon>
        <taxon>Dikarya</taxon>
        <taxon>Ascomycota</taxon>
        <taxon>Saccharomycotina</taxon>
        <taxon>Saccharomycetes</taxon>
        <taxon>Saccharomycetales</taxon>
        <taxon>Saccharomycetaceae</taxon>
        <taxon>Henningerozyma</taxon>
    </lineage>
</organism>
<dbReference type="PANTHER" id="PTHR22781:SF12">
    <property type="entry name" value="AP-3 COMPLEX SUBUNIT DELTA-1"/>
    <property type="match status" value="1"/>
</dbReference>
<dbReference type="STRING" id="1071380.I2GYY9"/>
<keyword evidence="6" id="KW-0472">Membrane</keyword>
<gene>
    <name evidence="11" type="primary">TBLA0B05070</name>
    <name evidence="11" type="ORF">TBLA_0B05070</name>
</gene>
<feature type="coiled-coil region" evidence="8">
    <location>
        <begin position="24"/>
        <end position="58"/>
    </location>
</feature>
<evidence type="ECO:0000256" key="9">
    <source>
        <dbReference type="SAM" id="MobiDB-lite"/>
    </source>
</evidence>
<dbReference type="HOGENOM" id="CLU_001908_1_1_1"/>
<accession>I2GYY9</accession>
<evidence type="ECO:0000313" key="12">
    <source>
        <dbReference type="Proteomes" id="UP000002866"/>
    </source>
</evidence>
<dbReference type="Proteomes" id="UP000002866">
    <property type="component" value="Chromosome 2"/>
</dbReference>
<keyword evidence="7" id="KW-0333">Golgi apparatus</keyword>
<comment type="subunit">
    <text evidence="7">Adaptor protein complex 3 (AP-3) is a heterotetramer.</text>
</comment>
<dbReference type="PANTHER" id="PTHR22781">
    <property type="entry name" value="DELTA ADAPTIN-RELATED"/>
    <property type="match status" value="1"/>
</dbReference>
<feature type="domain" description="Clathrin/coatomer adaptor adaptin-like N-terminal" evidence="10">
    <location>
        <begin position="48"/>
        <end position="620"/>
    </location>
</feature>
<evidence type="ECO:0000256" key="7">
    <source>
        <dbReference type="PIRNR" id="PIRNR037092"/>
    </source>
</evidence>
<evidence type="ECO:0000256" key="4">
    <source>
        <dbReference type="ARBA" id="ARBA00022737"/>
    </source>
</evidence>
<keyword evidence="4" id="KW-0677">Repeat</keyword>
<evidence type="ECO:0000256" key="3">
    <source>
        <dbReference type="ARBA" id="ARBA00022448"/>
    </source>
</evidence>
<dbReference type="InterPro" id="IPR017105">
    <property type="entry name" value="AP3_complex_dsu"/>
</dbReference>
<evidence type="ECO:0000256" key="8">
    <source>
        <dbReference type="SAM" id="Coils"/>
    </source>
</evidence>
<dbReference type="GO" id="GO:0030123">
    <property type="term" value="C:AP-3 adaptor complex"/>
    <property type="evidence" value="ECO:0007669"/>
    <property type="project" value="EnsemblFungi"/>
</dbReference>
<evidence type="ECO:0000256" key="6">
    <source>
        <dbReference type="ARBA" id="ARBA00023136"/>
    </source>
</evidence>
<dbReference type="GO" id="GO:0005794">
    <property type="term" value="C:Golgi apparatus"/>
    <property type="evidence" value="ECO:0007669"/>
    <property type="project" value="UniProtKB-SubCell"/>
</dbReference>
<dbReference type="SUPFAM" id="SSF48371">
    <property type="entry name" value="ARM repeat"/>
    <property type="match status" value="1"/>
</dbReference>
<name>I2GYY9_HENB6</name>